<feature type="active site" description="Proton acceptor" evidence="9">
    <location>
        <position position="75"/>
    </location>
</feature>
<comment type="subcellular location">
    <subcellularLocation>
        <location evidence="9">Cytoplasm</location>
    </subcellularLocation>
</comment>
<dbReference type="AlphaFoldDB" id="A0A6N9H759"/>
<feature type="binding site" evidence="9">
    <location>
        <begin position="75"/>
        <end position="76"/>
    </location>
    <ligand>
        <name>NAD(+)</name>
        <dbReference type="ChEBI" id="CHEBI:57540"/>
    </ligand>
</feature>
<sequence>MVVVLHPHRAAARAAALTVCARLAAEGIEARMLESDYRALVEYEDQPEVPISVIPDSAPNPDSADVELVMVLGGDGTILRAAEHFHGSQVPIMGINLGHVGFLAESERKDLELAVRRAADRDYEVEQRMALDIAVSLGDEVIHRGWALNEATIEKSRDCSMIELALGVDARPVTSFGADGVILATPTGSTAYAFSAGGPIVWPEVEALLMVPISAHALFAKPMVVAPDARLGVEFASVQPDASAELWCDGRRILDLPRGARIEAVKSATPVPLARLNMGEFSDRLVAKFHLPVAGWRGPAVEP</sequence>
<keyword evidence="2 9" id="KW-0808">Transferase</keyword>
<dbReference type="PANTHER" id="PTHR20275:SF0">
    <property type="entry name" value="NAD KINASE"/>
    <property type="match status" value="1"/>
</dbReference>
<dbReference type="InterPro" id="IPR002504">
    <property type="entry name" value="NADK"/>
</dbReference>
<evidence type="ECO:0000256" key="4">
    <source>
        <dbReference type="ARBA" id="ARBA00022777"/>
    </source>
</evidence>
<keyword evidence="5 9" id="KW-0067">ATP-binding</keyword>
<reference evidence="10 11" key="1">
    <citation type="submission" date="2020-01" db="EMBL/GenBank/DDBJ databases">
        <authorList>
            <person name="Deng T."/>
        </authorList>
    </citation>
    <scope>NUCLEOTIDE SEQUENCE [LARGE SCALE GENOMIC DNA]</scope>
    <source>
        <strain evidence="10 11">5221</strain>
    </source>
</reference>
<dbReference type="InterPro" id="IPR017437">
    <property type="entry name" value="ATP-NAD_kinase_PpnK-typ_C"/>
</dbReference>
<comment type="catalytic activity">
    <reaction evidence="8 9">
        <text>NAD(+) + ATP = ADP + NADP(+) + H(+)</text>
        <dbReference type="Rhea" id="RHEA:18629"/>
        <dbReference type="ChEBI" id="CHEBI:15378"/>
        <dbReference type="ChEBI" id="CHEBI:30616"/>
        <dbReference type="ChEBI" id="CHEBI:57540"/>
        <dbReference type="ChEBI" id="CHEBI:58349"/>
        <dbReference type="ChEBI" id="CHEBI:456216"/>
        <dbReference type="EC" id="2.7.1.23"/>
    </reaction>
</comment>
<keyword evidence="1 9" id="KW-0963">Cytoplasm</keyword>
<keyword evidence="7 9" id="KW-0520">NAD</keyword>
<evidence type="ECO:0000256" key="2">
    <source>
        <dbReference type="ARBA" id="ARBA00022679"/>
    </source>
</evidence>
<keyword evidence="3 9" id="KW-0547">Nucleotide-binding</keyword>
<gene>
    <name evidence="9" type="primary">nadK</name>
    <name evidence="10" type="ORF">GSY69_06325</name>
</gene>
<dbReference type="EMBL" id="WWEQ01000020">
    <property type="protein sequence ID" value="MYM19596.1"/>
    <property type="molecule type" value="Genomic_DNA"/>
</dbReference>
<dbReference type="SUPFAM" id="SSF111331">
    <property type="entry name" value="NAD kinase/diacylglycerol kinase-like"/>
    <property type="match status" value="1"/>
</dbReference>
<evidence type="ECO:0000313" key="11">
    <source>
        <dbReference type="Proteomes" id="UP000469215"/>
    </source>
</evidence>
<evidence type="ECO:0000256" key="5">
    <source>
        <dbReference type="ARBA" id="ARBA00022840"/>
    </source>
</evidence>
<dbReference type="Proteomes" id="UP000469215">
    <property type="component" value="Unassembled WGS sequence"/>
</dbReference>
<dbReference type="GO" id="GO:0005524">
    <property type="term" value="F:ATP binding"/>
    <property type="evidence" value="ECO:0007669"/>
    <property type="project" value="UniProtKB-KW"/>
</dbReference>
<dbReference type="Pfam" id="PF20143">
    <property type="entry name" value="NAD_kinase_C"/>
    <property type="match status" value="1"/>
</dbReference>
<comment type="caution">
    <text evidence="10">The sequence shown here is derived from an EMBL/GenBank/DDBJ whole genome shotgun (WGS) entry which is preliminary data.</text>
</comment>
<dbReference type="HAMAP" id="MF_00361">
    <property type="entry name" value="NAD_kinase"/>
    <property type="match status" value="1"/>
</dbReference>
<dbReference type="Pfam" id="PF01513">
    <property type="entry name" value="NAD_kinase"/>
    <property type="match status" value="1"/>
</dbReference>
<dbReference type="PANTHER" id="PTHR20275">
    <property type="entry name" value="NAD KINASE"/>
    <property type="match status" value="1"/>
</dbReference>
<evidence type="ECO:0000256" key="3">
    <source>
        <dbReference type="ARBA" id="ARBA00022741"/>
    </source>
</evidence>
<comment type="function">
    <text evidence="9">Involved in the regulation of the intracellular balance of NAD and NADP, and is a key enzyme in the biosynthesis of NADP. Catalyzes specifically the phosphorylation on 2'-hydroxyl of the adenosine moiety of NAD to yield NADP.</text>
</comment>
<comment type="similarity">
    <text evidence="9">Belongs to the NAD kinase family.</text>
</comment>
<dbReference type="EC" id="2.7.1.23" evidence="9"/>
<feature type="binding site" evidence="9">
    <location>
        <position position="80"/>
    </location>
    <ligand>
        <name>NAD(+)</name>
        <dbReference type="ChEBI" id="CHEBI:57540"/>
    </ligand>
</feature>
<evidence type="ECO:0000256" key="7">
    <source>
        <dbReference type="ARBA" id="ARBA00023027"/>
    </source>
</evidence>
<feature type="binding site" evidence="9">
    <location>
        <position position="179"/>
    </location>
    <ligand>
        <name>NAD(+)</name>
        <dbReference type="ChEBI" id="CHEBI:57540"/>
    </ligand>
</feature>
<name>A0A6N9H759_9MICO</name>
<dbReference type="Gene3D" id="2.60.200.30">
    <property type="entry name" value="Probable inorganic polyphosphate/atp-NAD kinase, domain 2"/>
    <property type="match status" value="1"/>
</dbReference>
<keyword evidence="4 9" id="KW-0418">Kinase</keyword>
<dbReference type="GO" id="GO:0051287">
    <property type="term" value="F:NAD binding"/>
    <property type="evidence" value="ECO:0007669"/>
    <property type="project" value="UniProtKB-ARBA"/>
</dbReference>
<keyword evidence="6 9" id="KW-0521">NADP</keyword>
<feature type="binding site" evidence="9">
    <location>
        <begin position="149"/>
        <end position="150"/>
    </location>
    <ligand>
        <name>NAD(+)</name>
        <dbReference type="ChEBI" id="CHEBI:57540"/>
    </ligand>
</feature>
<proteinExistence type="inferred from homology"/>
<dbReference type="FunFam" id="2.60.200.30:FF:000007">
    <property type="entry name" value="NAD kinase"/>
    <property type="match status" value="1"/>
</dbReference>
<evidence type="ECO:0000256" key="1">
    <source>
        <dbReference type="ARBA" id="ARBA00022490"/>
    </source>
</evidence>
<dbReference type="InterPro" id="IPR016064">
    <property type="entry name" value="NAD/diacylglycerol_kinase_sf"/>
</dbReference>
<dbReference type="GO" id="GO:0046872">
    <property type="term" value="F:metal ion binding"/>
    <property type="evidence" value="ECO:0007669"/>
    <property type="project" value="UniProtKB-UniRule"/>
</dbReference>
<dbReference type="InterPro" id="IPR017438">
    <property type="entry name" value="ATP-NAD_kinase_N"/>
</dbReference>
<evidence type="ECO:0000313" key="10">
    <source>
        <dbReference type="EMBL" id="MYM19596.1"/>
    </source>
</evidence>
<feature type="binding site" evidence="9">
    <location>
        <begin position="190"/>
        <end position="195"/>
    </location>
    <ligand>
        <name>NAD(+)</name>
        <dbReference type="ChEBI" id="CHEBI:57540"/>
    </ligand>
</feature>
<protein>
    <recommendedName>
        <fullName evidence="9">NAD kinase</fullName>
        <ecNumber evidence="9">2.7.1.23</ecNumber>
    </recommendedName>
    <alternativeName>
        <fullName evidence="9">ATP-dependent NAD kinase</fullName>
    </alternativeName>
</protein>
<dbReference type="GO" id="GO:0003951">
    <property type="term" value="F:NAD+ kinase activity"/>
    <property type="evidence" value="ECO:0007669"/>
    <property type="project" value="UniProtKB-UniRule"/>
</dbReference>
<comment type="cofactor">
    <cofactor evidence="9">
        <name>a divalent metal cation</name>
        <dbReference type="ChEBI" id="CHEBI:60240"/>
    </cofactor>
</comment>
<evidence type="ECO:0000256" key="6">
    <source>
        <dbReference type="ARBA" id="ARBA00022857"/>
    </source>
</evidence>
<comment type="caution">
    <text evidence="9">Lacks conserved residue(s) required for the propagation of feature annotation.</text>
</comment>
<dbReference type="NCBIfam" id="NF002892">
    <property type="entry name" value="PRK03372.1"/>
    <property type="match status" value="1"/>
</dbReference>
<evidence type="ECO:0000256" key="9">
    <source>
        <dbReference type="HAMAP-Rule" id="MF_00361"/>
    </source>
</evidence>
<organism evidence="10 11">
    <name type="scientific">Brevibacterium rongguiense</name>
    <dbReference type="NCBI Taxonomy" id="2695267"/>
    <lineage>
        <taxon>Bacteria</taxon>
        <taxon>Bacillati</taxon>
        <taxon>Actinomycetota</taxon>
        <taxon>Actinomycetes</taxon>
        <taxon>Micrococcales</taxon>
        <taxon>Brevibacteriaceae</taxon>
        <taxon>Brevibacterium</taxon>
    </lineage>
</organism>
<dbReference type="Gene3D" id="3.40.50.10330">
    <property type="entry name" value="Probable inorganic polyphosphate/atp-NAD kinase, domain 1"/>
    <property type="match status" value="1"/>
</dbReference>
<dbReference type="GO" id="GO:0019674">
    <property type="term" value="P:NAD+ metabolic process"/>
    <property type="evidence" value="ECO:0007669"/>
    <property type="project" value="InterPro"/>
</dbReference>
<dbReference type="GO" id="GO:0006741">
    <property type="term" value="P:NADP+ biosynthetic process"/>
    <property type="evidence" value="ECO:0007669"/>
    <property type="project" value="UniProtKB-UniRule"/>
</dbReference>
<evidence type="ECO:0000256" key="8">
    <source>
        <dbReference type="ARBA" id="ARBA00047925"/>
    </source>
</evidence>
<dbReference type="GO" id="GO:0005737">
    <property type="term" value="C:cytoplasm"/>
    <property type="evidence" value="ECO:0007669"/>
    <property type="project" value="UniProtKB-SubCell"/>
</dbReference>
<accession>A0A6N9H759</accession>
<keyword evidence="11" id="KW-1185">Reference proteome</keyword>